<evidence type="ECO:0000313" key="1">
    <source>
        <dbReference type="EMBL" id="QHT14329.1"/>
    </source>
</evidence>
<organism evidence="1">
    <name type="scientific">viral metagenome</name>
    <dbReference type="NCBI Taxonomy" id="1070528"/>
    <lineage>
        <taxon>unclassified sequences</taxon>
        <taxon>metagenomes</taxon>
        <taxon>organismal metagenomes</taxon>
    </lineage>
</organism>
<sequence length="261" mass="29725">MNNLFDILQTNPNKNNTLPPIEIKIRSDTQEGENVPKTLCGWIPTPMEPPGPLAVILWKTNPEFRAGTPSIKKTILRETILKLLERIDKELKGQVWSKKRVIEQLNQQQSADISPPQNTKELDKALAHLYEIQLVIIDEANKKIQWIPEDIRQWTPDRPVWGISLGARAIFHNINETPVGDNLAFWVSSRETDGWKVHWPIADGTLEEIKSRLLNTPSRISPRIEKPKKADYAIALGKAEAIRHLTENFVGPQRHTDAIIS</sequence>
<dbReference type="AlphaFoldDB" id="A0A6C0DED5"/>
<reference evidence="1" key="1">
    <citation type="journal article" date="2020" name="Nature">
        <title>Giant virus diversity and host interactions through global metagenomics.</title>
        <authorList>
            <person name="Schulz F."/>
            <person name="Roux S."/>
            <person name="Paez-Espino D."/>
            <person name="Jungbluth S."/>
            <person name="Walsh D.A."/>
            <person name="Denef V.J."/>
            <person name="McMahon K.D."/>
            <person name="Konstantinidis K.T."/>
            <person name="Eloe-Fadrosh E.A."/>
            <person name="Kyrpides N.C."/>
            <person name="Woyke T."/>
        </authorList>
    </citation>
    <scope>NUCLEOTIDE SEQUENCE</scope>
    <source>
        <strain evidence="1">GVMAG-M-3300023174-137</strain>
    </source>
</reference>
<proteinExistence type="predicted"/>
<protein>
    <submittedName>
        <fullName evidence="1">Uncharacterized protein</fullName>
    </submittedName>
</protein>
<name>A0A6C0DED5_9ZZZZ</name>
<dbReference type="EMBL" id="MN739581">
    <property type="protein sequence ID" value="QHT14329.1"/>
    <property type="molecule type" value="Genomic_DNA"/>
</dbReference>
<accession>A0A6C0DED5</accession>